<accession>A0AAV6XGY7</accession>
<protein>
    <submittedName>
        <fullName evidence="2">Uncharacterized protein</fullName>
    </submittedName>
</protein>
<proteinExistence type="predicted"/>
<sequence>MAGRPKISFPEQHNLYEEDDIKTYLWSFDSNSQFETLQDIGFELNLTPELMYLSQLPSSSEHMVPLIAGKDNEPMPEHQELPINVATASEENPRGNQGVQNISGMPSAEAERKKRKSRGSMKKRTKKKIEDDDSWMPEGWVKVVKQRPLTGKFPGYEDKHVSLSSKFRGVQLSIAESTRSKLKRNRKMSLRTVHDKRKFSRGIVFEARELKL</sequence>
<evidence type="ECO:0000313" key="3">
    <source>
        <dbReference type="Proteomes" id="UP000826271"/>
    </source>
</evidence>
<comment type="caution">
    <text evidence="2">The sequence shown here is derived from an EMBL/GenBank/DDBJ whole genome shotgun (WGS) entry which is preliminary data.</text>
</comment>
<name>A0AAV6XGY7_9LAMI</name>
<organism evidence="2 3">
    <name type="scientific">Buddleja alternifolia</name>
    <dbReference type="NCBI Taxonomy" id="168488"/>
    <lineage>
        <taxon>Eukaryota</taxon>
        <taxon>Viridiplantae</taxon>
        <taxon>Streptophyta</taxon>
        <taxon>Embryophyta</taxon>
        <taxon>Tracheophyta</taxon>
        <taxon>Spermatophyta</taxon>
        <taxon>Magnoliopsida</taxon>
        <taxon>eudicotyledons</taxon>
        <taxon>Gunneridae</taxon>
        <taxon>Pentapetalae</taxon>
        <taxon>asterids</taxon>
        <taxon>lamiids</taxon>
        <taxon>Lamiales</taxon>
        <taxon>Scrophulariaceae</taxon>
        <taxon>Buddlejeae</taxon>
        <taxon>Buddleja</taxon>
    </lineage>
</organism>
<feature type="region of interest" description="Disordered" evidence="1">
    <location>
        <begin position="87"/>
        <end position="131"/>
    </location>
</feature>
<dbReference type="Proteomes" id="UP000826271">
    <property type="component" value="Unassembled WGS sequence"/>
</dbReference>
<evidence type="ECO:0000256" key="1">
    <source>
        <dbReference type="SAM" id="MobiDB-lite"/>
    </source>
</evidence>
<reference evidence="2" key="1">
    <citation type="submission" date="2019-10" db="EMBL/GenBank/DDBJ databases">
        <authorList>
            <person name="Zhang R."/>
            <person name="Pan Y."/>
            <person name="Wang J."/>
            <person name="Ma R."/>
            <person name="Yu S."/>
        </authorList>
    </citation>
    <scope>NUCLEOTIDE SEQUENCE</scope>
    <source>
        <strain evidence="2">LA-IB0</strain>
        <tissue evidence="2">Leaf</tissue>
    </source>
</reference>
<feature type="compositionally biased region" description="Polar residues" evidence="1">
    <location>
        <begin position="87"/>
        <end position="104"/>
    </location>
</feature>
<feature type="compositionally biased region" description="Basic residues" evidence="1">
    <location>
        <begin position="113"/>
        <end position="127"/>
    </location>
</feature>
<dbReference type="EMBL" id="WHWC01000007">
    <property type="protein sequence ID" value="KAG8379292.1"/>
    <property type="molecule type" value="Genomic_DNA"/>
</dbReference>
<dbReference type="AlphaFoldDB" id="A0AAV6XGY7"/>
<evidence type="ECO:0000313" key="2">
    <source>
        <dbReference type="EMBL" id="KAG8379292.1"/>
    </source>
</evidence>
<gene>
    <name evidence="2" type="ORF">BUALT_Bualt07G0073300</name>
</gene>
<keyword evidence="3" id="KW-1185">Reference proteome</keyword>